<dbReference type="AlphaFoldDB" id="A0A9W4SPD2"/>
<dbReference type="Proteomes" id="UP001153678">
    <property type="component" value="Unassembled WGS sequence"/>
</dbReference>
<gene>
    <name evidence="1" type="ORF">FWILDA_LOCUS7362</name>
</gene>
<comment type="caution">
    <text evidence="1">The sequence shown here is derived from an EMBL/GenBank/DDBJ whole genome shotgun (WGS) entry which is preliminary data.</text>
</comment>
<accession>A0A9W4SPD2</accession>
<sequence length="188" mass="21832">MIINNKETYKPGFCCLCDGIDSEIQLNSTAAINNTYNQILNNKTKYSEIVVLSFDDEIIIHELVEDILFFSIFIHLDHFLIVVSQIGISSCECYYDAIPGYLSTFMTKFRGKQSLFVQSIKDKCYLDIYDKDFINKYHNEEITSNEIWKTIQILKKYDGAELFGITNSYVQKELCKLKKNSIMCMSNQ</sequence>
<reference evidence="1" key="1">
    <citation type="submission" date="2022-08" db="EMBL/GenBank/DDBJ databases">
        <authorList>
            <person name="Kallberg Y."/>
            <person name="Tangrot J."/>
            <person name="Rosling A."/>
        </authorList>
    </citation>
    <scope>NUCLEOTIDE SEQUENCE</scope>
    <source>
        <strain evidence="1">Wild A</strain>
    </source>
</reference>
<organism evidence="1 2">
    <name type="scientific">Funneliformis geosporum</name>
    <dbReference type="NCBI Taxonomy" id="1117311"/>
    <lineage>
        <taxon>Eukaryota</taxon>
        <taxon>Fungi</taxon>
        <taxon>Fungi incertae sedis</taxon>
        <taxon>Mucoromycota</taxon>
        <taxon>Glomeromycotina</taxon>
        <taxon>Glomeromycetes</taxon>
        <taxon>Glomerales</taxon>
        <taxon>Glomeraceae</taxon>
        <taxon>Funneliformis</taxon>
    </lineage>
</organism>
<dbReference type="EMBL" id="CAMKVN010001438">
    <property type="protein sequence ID" value="CAI2175981.1"/>
    <property type="molecule type" value="Genomic_DNA"/>
</dbReference>
<keyword evidence="2" id="KW-1185">Reference proteome</keyword>
<protein>
    <submittedName>
        <fullName evidence="1">8903_t:CDS:1</fullName>
    </submittedName>
</protein>
<proteinExistence type="predicted"/>
<dbReference type="OrthoDB" id="2304201at2759"/>
<name>A0A9W4SPD2_9GLOM</name>
<evidence type="ECO:0000313" key="2">
    <source>
        <dbReference type="Proteomes" id="UP001153678"/>
    </source>
</evidence>
<evidence type="ECO:0000313" key="1">
    <source>
        <dbReference type="EMBL" id="CAI2175981.1"/>
    </source>
</evidence>